<reference evidence="10 12" key="2">
    <citation type="submission" date="2017-11" db="EMBL/GenBank/DDBJ databases">
        <title>Draft Genome Sequence of Methylobacter psychrotolerans Sph1T, an Obligate Methanotroph from Low-Temperature Environments.</title>
        <authorList>
            <person name="Oshkin I.Y."/>
            <person name="Miroshnikov K."/>
            <person name="Belova S.E."/>
            <person name="Korzhenkov A."/>
            <person name="Toshchakov S.V."/>
            <person name="Dedysh S.N."/>
        </authorList>
    </citation>
    <scope>NUCLEOTIDE SEQUENCE [LARGE SCALE GENOMIC DNA]</scope>
    <source>
        <strain evidence="10 12">Sph1</strain>
    </source>
</reference>
<keyword evidence="5" id="KW-0249">Electron transport</keyword>
<comment type="cofactor">
    <cofactor evidence="1">
        <name>[4Fe-4S] cluster</name>
        <dbReference type="ChEBI" id="CHEBI:49883"/>
    </cofactor>
</comment>
<keyword evidence="6" id="KW-0408">Iron</keyword>
<dbReference type="EMBL" id="CP022129">
    <property type="protein sequence ID" value="ASF44766.1"/>
    <property type="molecule type" value="Genomic_DNA"/>
</dbReference>
<protein>
    <submittedName>
        <fullName evidence="9">Ferredoxin</fullName>
    </submittedName>
</protein>
<evidence type="ECO:0000256" key="1">
    <source>
        <dbReference type="ARBA" id="ARBA00001966"/>
    </source>
</evidence>
<evidence type="ECO:0000256" key="2">
    <source>
        <dbReference type="ARBA" id="ARBA00022448"/>
    </source>
</evidence>
<evidence type="ECO:0000313" key="12">
    <source>
        <dbReference type="Proteomes" id="UP000237423"/>
    </source>
</evidence>
<dbReference type="Gene3D" id="3.30.70.20">
    <property type="match status" value="1"/>
</dbReference>
<dbReference type="PROSITE" id="PS00198">
    <property type="entry name" value="4FE4S_FER_1"/>
    <property type="match status" value="1"/>
</dbReference>
<dbReference type="PROSITE" id="PS51379">
    <property type="entry name" value="4FE4S_FER_2"/>
    <property type="match status" value="1"/>
</dbReference>
<evidence type="ECO:0000256" key="5">
    <source>
        <dbReference type="ARBA" id="ARBA00022982"/>
    </source>
</evidence>
<sequence length="66" mass="7157">MALYIVEADCISCGDCEPVCPTQSITEGAIVFKIDKRTCTECEGDFDVPQCVKVCPIDNCILPLEA</sequence>
<dbReference type="InterPro" id="IPR017896">
    <property type="entry name" value="4Fe4S_Fe-S-bd"/>
</dbReference>
<evidence type="ECO:0000256" key="3">
    <source>
        <dbReference type="ARBA" id="ARBA00022485"/>
    </source>
</evidence>
<dbReference type="AlphaFoldDB" id="A0A1Z4BTW2"/>
<feature type="domain" description="4Fe-4S ferredoxin-type" evidence="8">
    <location>
        <begin position="1"/>
        <end position="30"/>
    </location>
</feature>
<dbReference type="Proteomes" id="UP000197019">
    <property type="component" value="Chromosome"/>
</dbReference>
<keyword evidence="3" id="KW-0004">4Fe-4S</keyword>
<dbReference type="FunFam" id="3.30.70.20:FF:000045">
    <property type="entry name" value="Ferredoxin, 4Fe-4S"/>
    <property type="match status" value="1"/>
</dbReference>
<dbReference type="GO" id="GO:0051539">
    <property type="term" value="F:4 iron, 4 sulfur cluster binding"/>
    <property type="evidence" value="ECO:0007669"/>
    <property type="project" value="UniProtKB-KW"/>
</dbReference>
<dbReference type="InterPro" id="IPR017900">
    <property type="entry name" value="4Fe4S_Fe_S_CS"/>
</dbReference>
<proteinExistence type="predicted"/>
<keyword evidence="4" id="KW-0479">Metal-binding</keyword>
<dbReference type="RefSeq" id="WP_088617649.1">
    <property type="nucleotide sequence ID" value="NZ_CP022129.1"/>
</dbReference>
<evidence type="ECO:0000256" key="4">
    <source>
        <dbReference type="ARBA" id="ARBA00022723"/>
    </source>
</evidence>
<accession>A0A1Z4BTW2</accession>
<evidence type="ECO:0000256" key="7">
    <source>
        <dbReference type="ARBA" id="ARBA00023014"/>
    </source>
</evidence>
<reference evidence="9 11" key="1">
    <citation type="submission" date="2017-06" db="EMBL/GenBank/DDBJ databases">
        <title>Genome Sequencing of the methanotroph Methylovulum psychrotolerants str. HV10-M2 isolated from a high-altitude environment.</title>
        <authorList>
            <person name="Mateos-Rivera A."/>
        </authorList>
    </citation>
    <scope>NUCLEOTIDE SEQUENCE [LARGE SCALE GENOMIC DNA]</scope>
    <source>
        <strain evidence="9 11">HV10_M2</strain>
    </source>
</reference>
<dbReference type="OrthoDB" id="9803397at2"/>
<organism evidence="9 11">
    <name type="scientific">Methylovulum psychrotolerans</name>
    <dbReference type="NCBI Taxonomy" id="1704499"/>
    <lineage>
        <taxon>Bacteria</taxon>
        <taxon>Pseudomonadati</taxon>
        <taxon>Pseudomonadota</taxon>
        <taxon>Gammaproteobacteria</taxon>
        <taxon>Methylococcales</taxon>
        <taxon>Methylococcaceae</taxon>
        <taxon>Methylovulum</taxon>
    </lineage>
</organism>
<dbReference type="SUPFAM" id="SSF54862">
    <property type="entry name" value="4Fe-4S ferredoxins"/>
    <property type="match status" value="1"/>
</dbReference>
<keyword evidence="7" id="KW-0411">Iron-sulfur</keyword>
<dbReference type="Pfam" id="PF00037">
    <property type="entry name" value="Fer4"/>
    <property type="match status" value="1"/>
</dbReference>
<evidence type="ECO:0000313" key="11">
    <source>
        <dbReference type="Proteomes" id="UP000197019"/>
    </source>
</evidence>
<dbReference type="Proteomes" id="UP000237423">
    <property type="component" value="Unassembled WGS sequence"/>
</dbReference>
<name>A0A1Z4BTW2_9GAMM</name>
<dbReference type="EMBL" id="PGFZ01000025">
    <property type="protein sequence ID" value="POZ49749.1"/>
    <property type="molecule type" value="Genomic_DNA"/>
</dbReference>
<evidence type="ECO:0000259" key="8">
    <source>
        <dbReference type="PROSITE" id="PS51379"/>
    </source>
</evidence>
<evidence type="ECO:0000313" key="10">
    <source>
        <dbReference type="EMBL" id="POZ49749.1"/>
    </source>
</evidence>
<keyword evidence="11" id="KW-1185">Reference proteome</keyword>
<gene>
    <name evidence="10" type="ORF">AADEFJLK_04470</name>
    <name evidence="9" type="ORF">CEK71_01070</name>
</gene>
<evidence type="ECO:0000313" key="9">
    <source>
        <dbReference type="EMBL" id="ASF44766.1"/>
    </source>
</evidence>
<dbReference type="KEGG" id="mpsy:CEK71_01070"/>
<dbReference type="GO" id="GO:0046872">
    <property type="term" value="F:metal ion binding"/>
    <property type="evidence" value="ECO:0007669"/>
    <property type="project" value="UniProtKB-KW"/>
</dbReference>
<evidence type="ECO:0000256" key="6">
    <source>
        <dbReference type="ARBA" id="ARBA00023004"/>
    </source>
</evidence>
<keyword evidence="2" id="KW-0813">Transport</keyword>